<organism evidence="1 2">
    <name type="scientific">Rangifer tarandus platyrhynchus</name>
    <name type="common">Svalbard reindeer</name>
    <dbReference type="NCBI Taxonomy" id="3082113"/>
    <lineage>
        <taxon>Eukaryota</taxon>
        <taxon>Metazoa</taxon>
        <taxon>Chordata</taxon>
        <taxon>Craniata</taxon>
        <taxon>Vertebrata</taxon>
        <taxon>Euteleostomi</taxon>
        <taxon>Mammalia</taxon>
        <taxon>Eutheria</taxon>
        <taxon>Laurasiatheria</taxon>
        <taxon>Artiodactyla</taxon>
        <taxon>Ruminantia</taxon>
        <taxon>Pecora</taxon>
        <taxon>Cervidae</taxon>
        <taxon>Odocoileinae</taxon>
        <taxon>Rangifer</taxon>
    </lineage>
</organism>
<evidence type="ECO:0000313" key="1">
    <source>
        <dbReference type="EMBL" id="CAM9691360.1"/>
    </source>
</evidence>
<protein>
    <submittedName>
        <fullName evidence="1">Uncharacterized protein</fullName>
    </submittedName>
</protein>
<dbReference type="EMBL" id="OX596099">
    <property type="protein sequence ID" value="CAM9691360.1"/>
    <property type="molecule type" value="Genomic_DNA"/>
</dbReference>
<dbReference type="Proteomes" id="UP001162501">
    <property type="component" value="Chromosome 15"/>
</dbReference>
<reference evidence="1" key="2">
    <citation type="submission" date="2025-03" db="EMBL/GenBank/DDBJ databases">
        <authorList>
            <consortium name="ELIXIR-Norway"/>
            <consortium name="Elixir Norway"/>
        </authorList>
    </citation>
    <scope>NUCLEOTIDE SEQUENCE</scope>
</reference>
<sequence>MIQSGRENALGSQLPWHPFTPTHPGSHLLVHTHPSPLPHPTQLSREGGREGGLKGGPFGLRVSISHSLPSFFVVKPFLQQDAMNRCNVYTAPGEFPRPWAVWNRTSFRGKLFLHSVGSLRL</sequence>
<evidence type="ECO:0000313" key="2">
    <source>
        <dbReference type="Proteomes" id="UP001162501"/>
    </source>
</evidence>
<accession>A0AC59YGX3</accession>
<name>A0AC59YGX3_RANTA</name>
<gene>
    <name evidence="1" type="ORF">MRATA1EN22A_LOCUS6091</name>
</gene>
<proteinExistence type="predicted"/>
<reference evidence="1" key="1">
    <citation type="submission" date="2023-05" db="EMBL/GenBank/DDBJ databases">
        <authorList>
            <consortium name="ELIXIR-Norway"/>
        </authorList>
    </citation>
    <scope>NUCLEOTIDE SEQUENCE</scope>
</reference>